<keyword evidence="2" id="KW-1277">Toxin-antitoxin system</keyword>
<dbReference type="NCBIfam" id="TIGR02385">
    <property type="entry name" value="RelE_StbE"/>
    <property type="match status" value="1"/>
</dbReference>
<dbReference type="InterPro" id="IPR051803">
    <property type="entry name" value="TA_system_RelE-like_toxin"/>
</dbReference>
<keyword evidence="4" id="KW-1185">Reference proteome</keyword>
<comment type="similarity">
    <text evidence="1">Belongs to the RelE toxin family.</text>
</comment>
<evidence type="ECO:0000256" key="2">
    <source>
        <dbReference type="ARBA" id="ARBA00022649"/>
    </source>
</evidence>
<protein>
    <submittedName>
        <fullName evidence="3">Addiction module antitoxin</fullName>
    </submittedName>
</protein>
<dbReference type="InterPro" id="IPR007712">
    <property type="entry name" value="RelE/ParE_toxin"/>
</dbReference>
<dbReference type="PANTHER" id="PTHR33755">
    <property type="entry name" value="TOXIN PARE1-RELATED"/>
    <property type="match status" value="1"/>
</dbReference>
<dbReference type="InterPro" id="IPR035093">
    <property type="entry name" value="RelE/ParE_toxin_dom_sf"/>
</dbReference>
<dbReference type="Proteomes" id="UP000662703">
    <property type="component" value="Unassembled WGS sequence"/>
</dbReference>
<dbReference type="Gene3D" id="3.30.2310.20">
    <property type="entry name" value="RelE-like"/>
    <property type="match status" value="1"/>
</dbReference>
<organism evidence="3 4">
    <name type="scientific">Alloalcanivorax profundimaris</name>
    <dbReference type="NCBI Taxonomy" id="2735259"/>
    <lineage>
        <taxon>Bacteria</taxon>
        <taxon>Pseudomonadati</taxon>
        <taxon>Pseudomonadota</taxon>
        <taxon>Gammaproteobacteria</taxon>
        <taxon>Oceanospirillales</taxon>
        <taxon>Alcanivoracaceae</taxon>
        <taxon>Alloalcanivorax</taxon>
    </lineage>
</organism>
<name>A0ABS0AW78_9GAMM</name>
<evidence type="ECO:0000256" key="1">
    <source>
        <dbReference type="ARBA" id="ARBA00006226"/>
    </source>
</evidence>
<gene>
    <name evidence="3" type="ORF">Y5W_03005</name>
</gene>
<accession>A0ABS0AW78</accession>
<dbReference type="PANTHER" id="PTHR33755:SF6">
    <property type="entry name" value="PLASMID STABILIZATION SYSTEM PROTEIN"/>
    <property type="match status" value="1"/>
</dbReference>
<proteinExistence type="inferred from homology"/>
<comment type="caution">
    <text evidence="3">The sequence shown here is derived from an EMBL/GenBank/DDBJ whole genome shotgun (WGS) entry which is preliminary data.</text>
</comment>
<reference evidence="3 4" key="1">
    <citation type="submission" date="2012-09" db="EMBL/GenBank/DDBJ databases">
        <title>Genome Sequence of alkane-degrading Bacterium Alcanivorax sp. 521-1.</title>
        <authorList>
            <person name="Lai Q."/>
            <person name="Shao Z."/>
        </authorList>
    </citation>
    <scope>NUCLEOTIDE SEQUENCE [LARGE SCALE GENOMIC DNA]</scope>
    <source>
        <strain evidence="3 4">521-1</strain>
    </source>
</reference>
<evidence type="ECO:0000313" key="3">
    <source>
        <dbReference type="EMBL" id="MBF5057711.1"/>
    </source>
</evidence>
<dbReference type="EMBL" id="ARXX01000055">
    <property type="protein sequence ID" value="MBF5057711.1"/>
    <property type="molecule type" value="Genomic_DNA"/>
</dbReference>
<dbReference type="Pfam" id="PF05016">
    <property type="entry name" value="ParE_toxin"/>
    <property type="match status" value="1"/>
</dbReference>
<evidence type="ECO:0000313" key="4">
    <source>
        <dbReference type="Proteomes" id="UP000662703"/>
    </source>
</evidence>
<sequence>MAREGLLEILDYISDDNPLAAVALMDEIEEKVVRLLENPLIHRPGRVAGTRELVVRPNYIVVYACSEDHVEIIQILHAAQQWPL</sequence>